<dbReference type="Proteomes" id="UP000214747">
    <property type="component" value="Unassembled WGS sequence"/>
</dbReference>
<evidence type="ECO:0000256" key="1">
    <source>
        <dbReference type="ARBA" id="ARBA00004141"/>
    </source>
</evidence>
<evidence type="ECO:0008006" key="8">
    <source>
        <dbReference type="Google" id="ProtNLM"/>
    </source>
</evidence>
<accession>A0A225SZS9</accession>
<feature type="transmembrane region" description="Helical" evidence="5">
    <location>
        <begin position="48"/>
        <end position="66"/>
    </location>
</feature>
<feature type="transmembrane region" description="Helical" evidence="5">
    <location>
        <begin position="72"/>
        <end position="92"/>
    </location>
</feature>
<dbReference type="EMBL" id="NJGV01000001">
    <property type="protein sequence ID" value="OWY36740.1"/>
    <property type="molecule type" value="Genomic_DNA"/>
</dbReference>
<sequence>MHGLARLSDVWVYLAASPLLGLTTTLVAYLFALWVYRRLGYNPLANPVLIAIAIVVSILAITHTPYKTYFEGAQFVHFMLGPATVALAMPLYKQWHNFRRAVLPLMLGLAAGSVTAVVSAVGIAYAMGASRDILISMAPKSATTPIAMAIAERFGGLPSLTAVLVICTGILGAVLARYVLNFLRIDSHPVRGFALGVASHGIGTARALQVSAEMGAFAGLGMGLNGVFTAVLVPVLMPLLLRWTGH</sequence>
<dbReference type="PANTHER" id="PTHR30249">
    <property type="entry name" value="PUTATIVE SEROTONIN TRANSPORTER"/>
    <property type="match status" value="1"/>
</dbReference>
<dbReference type="InterPro" id="IPR007300">
    <property type="entry name" value="CidB/LrgB"/>
</dbReference>
<keyword evidence="2 5" id="KW-0812">Transmembrane</keyword>
<reference evidence="6 7" key="1">
    <citation type="journal article" date="2010" name="Int. J. Syst. Evol. Microbiol.">
        <title>Reclassification of Herbaspirillum putei as a later heterotypic synonym of Herbaspirillum huttiense, with the description of H. huttiense subsp. huttiense subsp. nov. and H. huttiense subsp. putei subsp. nov., comb. nov., and description of Herbaspirillum aquaticum sp. nov.</title>
        <authorList>
            <person name="Dobritsa A.P."/>
            <person name="Reddy M.C."/>
            <person name="Samadpour M."/>
        </authorList>
    </citation>
    <scope>NUCLEOTIDE SEQUENCE [LARGE SCALE GENOMIC DNA]</scope>
    <source>
        <strain evidence="6 7">IEH 4430</strain>
    </source>
</reference>
<evidence type="ECO:0000313" key="7">
    <source>
        <dbReference type="Proteomes" id="UP000214747"/>
    </source>
</evidence>
<evidence type="ECO:0000256" key="5">
    <source>
        <dbReference type="SAM" id="Phobius"/>
    </source>
</evidence>
<keyword evidence="7" id="KW-1185">Reference proteome</keyword>
<evidence type="ECO:0000313" key="6">
    <source>
        <dbReference type="EMBL" id="OWY36740.1"/>
    </source>
</evidence>
<evidence type="ECO:0000256" key="4">
    <source>
        <dbReference type="ARBA" id="ARBA00023136"/>
    </source>
</evidence>
<feature type="transmembrane region" description="Helical" evidence="5">
    <location>
        <begin position="160"/>
        <end position="180"/>
    </location>
</feature>
<dbReference type="AlphaFoldDB" id="A0A225SZS9"/>
<keyword evidence="3 5" id="KW-1133">Transmembrane helix</keyword>
<keyword evidence="4 5" id="KW-0472">Membrane</keyword>
<proteinExistence type="predicted"/>
<feature type="transmembrane region" description="Helical" evidence="5">
    <location>
        <begin position="216"/>
        <end position="241"/>
    </location>
</feature>
<organism evidence="6 7">
    <name type="scientific">Herbaspirillum aquaticum</name>
    <dbReference type="NCBI Taxonomy" id="568783"/>
    <lineage>
        <taxon>Bacteria</taxon>
        <taxon>Pseudomonadati</taxon>
        <taxon>Pseudomonadota</taxon>
        <taxon>Betaproteobacteria</taxon>
        <taxon>Burkholderiales</taxon>
        <taxon>Oxalobacteraceae</taxon>
        <taxon>Herbaspirillum</taxon>
    </lineage>
</organism>
<comment type="subcellular location">
    <subcellularLocation>
        <location evidence="1">Membrane</location>
        <topology evidence="1">Multi-pass membrane protein</topology>
    </subcellularLocation>
</comment>
<protein>
    <recommendedName>
        <fullName evidence="8">LrgB family protein</fullName>
    </recommendedName>
</protein>
<feature type="transmembrane region" description="Helical" evidence="5">
    <location>
        <begin position="104"/>
        <end position="127"/>
    </location>
</feature>
<dbReference type="Pfam" id="PF04172">
    <property type="entry name" value="LrgB"/>
    <property type="match status" value="1"/>
</dbReference>
<comment type="caution">
    <text evidence="6">The sequence shown here is derived from an EMBL/GenBank/DDBJ whole genome shotgun (WGS) entry which is preliminary data.</text>
</comment>
<dbReference type="RefSeq" id="WP_088753424.1">
    <property type="nucleotide sequence ID" value="NZ_NJGV01000001.1"/>
</dbReference>
<feature type="transmembrane region" description="Helical" evidence="5">
    <location>
        <begin position="12"/>
        <end position="36"/>
    </location>
</feature>
<dbReference type="PANTHER" id="PTHR30249:SF0">
    <property type="entry name" value="PLASTIDAL GLYCOLATE_GLYCERATE TRANSLOCATOR 1, CHLOROPLASTIC"/>
    <property type="match status" value="1"/>
</dbReference>
<evidence type="ECO:0000256" key="3">
    <source>
        <dbReference type="ARBA" id="ARBA00022989"/>
    </source>
</evidence>
<evidence type="ECO:0000256" key="2">
    <source>
        <dbReference type="ARBA" id="ARBA00022692"/>
    </source>
</evidence>
<dbReference type="GO" id="GO:0016020">
    <property type="term" value="C:membrane"/>
    <property type="evidence" value="ECO:0007669"/>
    <property type="project" value="UniProtKB-SubCell"/>
</dbReference>
<name>A0A225SZS9_9BURK</name>
<gene>
    <name evidence="6" type="ORF">CEJ45_01180</name>
</gene>